<dbReference type="GO" id="GO:0005886">
    <property type="term" value="C:plasma membrane"/>
    <property type="evidence" value="ECO:0007669"/>
    <property type="project" value="TreeGrafter"/>
</dbReference>
<dbReference type="Gene3D" id="3.40.50.300">
    <property type="entry name" value="P-loop containing nucleotide triphosphate hydrolases"/>
    <property type="match status" value="1"/>
</dbReference>
<keyword evidence="2" id="KW-0418">Kinase</keyword>
<dbReference type="InterPro" id="IPR006016">
    <property type="entry name" value="UspA"/>
</dbReference>
<evidence type="ECO:0000256" key="3">
    <source>
        <dbReference type="ARBA" id="ARBA00023012"/>
    </source>
</evidence>
<evidence type="ECO:0000313" key="8">
    <source>
        <dbReference type="Proteomes" id="UP000334820"/>
    </source>
</evidence>
<keyword evidence="3" id="KW-0902">Two-component regulatory system</keyword>
<evidence type="ECO:0000256" key="1">
    <source>
        <dbReference type="ARBA" id="ARBA00022679"/>
    </source>
</evidence>
<feature type="compositionally biased region" description="Basic and acidic residues" evidence="4">
    <location>
        <begin position="1"/>
        <end position="30"/>
    </location>
</feature>
<dbReference type="Gene3D" id="3.40.50.620">
    <property type="entry name" value="HUPs"/>
    <property type="match status" value="1"/>
</dbReference>
<dbReference type="InterPro" id="IPR027417">
    <property type="entry name" value="P-loop_NTPase"/>
</dbReference>
<dbReference type="SUPFAM" id="SSF52540">
    <property type="entry name" value="P-loop containing nucleoside triphosphate hydrolases"/>
    <property type="match status" value="1"/>
</dbReference>
<dbReference type="InterPro" id="IPR003852">
    <property type="entry name" value="Sig_transdc_His_kinase_KdpD_N"/>
</dbReference>
<dbReference type="Pfam" id="PF00582">
    <property type="entry name" value="Usp"/>
    <property type="match status" value="1"/>
</dbReference>
<dbReference type="Proteomes" id="UP000334820">
    <property type="component" value="Unassembled WGS sequence"/>
</dbReference>
<dbReference type="GO" id="GO:0005737">
    <property type="term" value="C:cytoplasm"/>
    <property type="evidence" value="ECO:0007669"/>
    <property type="project" value="UniProtKB-ARBA"/>
</dbReference>
<protein>
    <recommendedName>
        <fullName evidence="9">Histidine kinase</fullName>
    </recommendedName>
</protein>
<accession>A0A5J4K9Q3</accession>
<dbReference type="GO" id="GO:0000155">
    <property type="term" value="F:phosphorelay sensor kinase activity"/>
    <property type="evidence" value="ECO:0007669"/>
    <property type="project" value="InterPro"/>
</dbReference>
<dbReference type="FunFam" id="3.40.50.300:FF:000483">
    <property type="entry name" value="Sensor histidine kinase KdpD"/>
    <property type="match status" value="1"/>
</dbReference>
<dbReference type="PANTHER" id="PTHR45569">
    <property type="entry name" value="SENSOR PROTEIN KDPD"/>
    <property type="match status" value="1"/>
</dbReference>
<dbReference type="Pfam" id="PF02702">
    <property type="entry name" value="KdpD"/>
    <property type="match status" value="1"/>
</dbReference>
<name>A0A5J4K9Q3_9CHLR</name>
<dbReference type="PANTHER" id="PTHR45569:SF1">
    <property type="entry name" value="SENSOR PROTEIN KDPD"/>
    <property type="match status" value="1"/>
</dbReference>
<feature type="domain" description="UspA" evidence="5">
    <location>
        <begin position="299"/>
        <end position="431"/>
    </location>
</feature>
<evidence type="ECO:0008006" key="9">
    <source>
        <dbReference type="Google" id="ProtNLM"/>
    </source>
</evidence>
<feature type="region of interest" description="Disordered" evidence="4">
    <location>
        <begin position="1"/>
        <end position="71"/>
    </location>
</feature>
<evidence type="ECO:0000313" key="7">
    <source>
        <dbReference type="EMBL" id="GER85314.1"/>
    </source>
</evidence>
<dbReference type="InterPro" id="IPR014729">
    <property type="entry name" value="Rossmann-like_a/b/a_fold"/>
</dbReference>
<organism evidence="7 8">
    <name type="scientific">Thermogemmatispora aurantia</name>
    <dbReference type="NCBI Taxonomy" id="2045279"/>
    <lineage>
        <taxon>Bacteria</taxon>
        <taxon>Bacillati</taxon>
        <taxon>Chloroflexota</taxon>
        <taxon>Ktedonobacteria</taxon>
        <taxon>Thermogemmatisporales</taxon>
        <taxon>Thermogemmatisporaceae</taxon>
        <taxon>Thermogemmatispora</taxon>
    </lineage>
</organism>
<evidence type="ECO:0000256" key="4">
    <source>
        <dbReference type="SAM" id="MobiDB-lite"/>
    </source>
</evidence>
<dbReference type="SUPFAM" id="SSF52402">
    <property type="entry name" value="Adenine nucleotide alpha hydrolases-like"/>
    <property type="match status" value="1"/>
</dbReference>
<evidence type="ECO:0000259" key="6">
    <source>
        <dbReference type="Pfam" id="PF02702"/>
    </source>
</evidence>
<evidence type="ECO:0000259" key="5">
    <source>
        <dbReference type="Pfam" id="PF00582"/>
    </source>
</evidence>
<feature type="domain" description="Signal transduction histidine kinase osmosensitive K+ channel sensor N-terminal" evidence="6">
    <location>
        <begin position="69"/>
        <end position="277"/>
    </location>
</feature>
<keyword evidence="8" id="KW-1185">Reference proteome</keyword>
<comment type="caution">
    <text evidence="7">The sequence shown here is derived from an EMBL/GenBank/DDBJ whole genome shotgun (WGS) entry which is preliminary data.</text>
</comment>
<gene>
    <name evidence="7" type="ORF">KTAU_39490</name>
</gene>
<proteinExistence type="predicted"/>
<dbReference type="EMBL" id="BKZV01000007">
    <property type="protein sequence ID" value="GER85314.1"/>
    <property type="molecule type" value="Genomic_DNA"/>
</dbReference>
<keyword evidence="1" id="KW-0808">Transferase</keyword>
<dbReference type="RefSeq" id="WP_151729828.1">
    <property type="nucleotide sequence ID" value="NZ_BKZV01000007.1"/>
</dbReference>
<feature type="compositionally biased region" description="Pro residues" evidence="4">
    <location>
        <begin position="53"/>
        <end position="65"/>
    </location>
</feature>
<sequence>MSEQRASRESSDGRPSPEELLQRYGLRDEDLAGQQQPQQGAGAASSDHKPATGPTPAPEAHPPRPSSGRRGRLRIYLAAAPGAGKTYAMLNEGHRRKSRGTDVVIGYVETHGRPRTAEQIGDLEIIPRKRIAYRGLTLEEMDLEAVLARRPQVVLVDELAHTNVPGSRHEKRYQDVLELLEAGIDVVTTLNIQHLESLNDIVANITGVRVRETLPDWILDQADEVELIDISPHALRQRMKHGNIYPRERIDAALNNFFREGNLTALRELALRLTAEKTEAQLQQYMASHRINKLWPACERVLVGFDHRPHSRQVIRDAWRLAHSLQAQLIAVSVEPTGFASVTARLVRLLKYGRRLRAEEEVARRRLEAHALLAEDLGAEVLHVRSPDIAQALATIARERRVTLIVLGLPTRRRWEELLRGSLVNRLLRLSNDIDIHLVPRRPESEAEDSSSPRT</sequence>
<dbReference type="AlphaFoldDB" id="A0A5J4K9Q3"/>
<dbReference type="InterPro" id="IPR052023">
    <property type="entry name" value="Histidine_kinase_KdpD"/>
</dbReference>
<feature type="compositionally biased region" description="Low complexity" evidence="4">
    <location>
        <begin position="32"/>
        <end position="44"/>
    </location>
</feature>
<reference evidence="7 8" key="1">
    <citation type="journal article" date="2019" name="Int. J. Syst. Evol. Microbiol.">
        <title>Thermogemmatispora aurantia sp. nov. and Thermogemmatispora argillosa sp. nov., within the class Ktedonobacteria, and emended description of the genus Thermogemmatispora.</title>
        <authorList>
            <person name="Zheng Y."/>
            <person name="Wang C.M."/>
            <person name="Sakai Y."/>
            <person name="Abe K."/>
            <person name="Yokota A."/>
            <person name="Yabe S."/>
        </authorList>
    </citation>
    <scope>NUCLEOTIDE SEQUENCE [LARGE SCALE GENOMIC DNA]</scope>
    <source>
        <strain evidence="7 8">A1-2</strain>
    </source>
</reference>
<evidence type="ECO:0000256" key="2">
    <source>
        <dbReference type="ARBA" id="ARBA00022777"/>
    </source>
</evidence>